<dbReference type="InterPro" id="IPR012677">
    <property type="entry name" value="Nucleotide-bd_a/b_plait_sf"/>
</dbReference>
<feature type="region of interest" description="Disordered" evidence="2">
    <location>
        <begin position="332"/>
        <end position="376"/>
    </location>
</feature>
<feature type="domain" description="RRM" evidence="3">
    <location>
        <begin position="11"/>
        <end position="87"/>
    </location>
</feature>
<feature type="compositionally biased region" description="Polar residues" evidence="2">
    <location>
        <begin position="125"/>
        <end position="138"/>
    </location>
</feature>
<proteinExistence type="predicted"/>
<name>A0AAN9BQ84_9CAEN</name>
<feature type="compositionally biased region" description="Low complexity" evidence="2">
    <location>
        <begin position="111"/>
        <end position="120"/>
    </location>
</feature>
<feature type="compositionally biased region" description="Low complexity" evidence="2">
    <location>
        <begin position="236"/>
        <end position="247"/>
    </location>
</feature>
<feature type="compositionally biased region" description="Polar residues" evidence="2">
    <location>
        <begin position="214"/>
        <end position="230"/>
    </location>
</feature>
<evidence type="ECO:0000313" key="5">
    <source>
        <dbReference type="Proteomes" id="UP001374579"/>
    </source>
</evidence>
<evidence type="ECO:0000259" key="3">
    <source>
        <dbReference type="PROSITE" id="PS50102"/>
    </source>
</evidence>
<comment type="caution">
    <text evidence="4">The sequence shown here is derived from an EMBL/GenBank/DDBJ whole genome shotgun (WGS) entry which is preliminary data.</text>
</comment>
<organism evidence="4 5">
    <name type="scientific">Littorina saxatilis</name>
    <dbReference type="NCBI Taxonomy" id="31220"/>
    <lineage>
        <taxon>Eukaryota</taxon>
        <taxon>Metazoa</taxon>
        <taxon>Spiralia</taxon>
        <taxon>Lophotrochozoa</taxon>
        <taxon>Mollusca</taxon>
        <taxon>Gastropoda</taxon>
        <taxon>Caenogastropoda</taxon>
        <taxon>Littorinimorpha</taxon>
        <taxon>Littorinoidea</taxon>
        <taxon>Littorinidae</taxon>
        <taxon>Littorina</taxon>
    </lineage>
</organism>
<keyword evidence="5" id="KW-1185">Reference proteome</keyword>
<dbReference type="InterPro" id="IPR035979">
    <property type="entry name" value="RBD_domain_sf"/>
</dbReference>
<dbReference type="EMBL" id="JBAMIC010000003">
    <property type="protein sequence ID" value="KAK7110516.1"/>
    <property type="molecule type" value="Genomic_DNA"/>
</dbReference>
<dbReference type="InterPro" id="IPR000504">
    <property type="entry name" value="RRM_dom"/>
</dbReference>
<reference evidence="4 5" key="1">
    <citation type="submission" date="2024-02" db="EMBL/GenBank/DDBJ databases">
        <title>Chromosome-scale genome assembly of the rough periwinkle Littorina saxatilis.</title>
        <authorList>
            <person name="De Jode A."/>
            <person name="Faria R."/>
            <person name="Formenti G."/>
            <person name="Sims Y."/>
            <person name="Smith T.P."/>
            <person name="Tracey A."/>
            <person name="Wood J.M.D."/>
            <person name="Zagrodzka Z.B."/>
            <person name="Johannesson K."/>
            <person name="Butlin R.K."/>
            <person name="Leder E.H."/>
        </authorList>
    </citation>
    <scope>NUCLEOTIDE SEQUENCE [LARGE SCALE GENOMIC DNA]</scope>
    <source>
        <strain evidence="4">Snail1</strain>
        <tissue evidence="4">Muscle</tissue>
    </source>
</reference>
<feature type="region of interest" description="Disordered" evidence="2">
    <location>
        <begin position="91"/>
        <end position="177"/>
    </location>
</feature>
<dbReference type="Gene3D" id="3.30.70.330">
    <property type="match status" value="1"/>
</dbReference>
<feature type="region of interest" description="Disordered" evidence="2">
    <location>
        <begin position="201"/>
        <end position="253"/>
    </location>
</feature>
<dbReference type="AlphaFoldDB" id="A0AAN9BQ84"/>
<sequence>MAKDLRRHKSSTVCVRCLNAVTTDDSILYFFSNKKRNHGGPVDNVQRSPDKSAALIHFKSHKDAEGVVAKGDHTLDGSRLQVTLDSKFDKADEHDEHATSSNHFAINKAVSRTSGSTSSSPAARRQNTPGNSISSSASGEGRDTRRGGCVGWSAHSGQHTEVWDRRPEPGRGDSTSQITDFYSDIAERDLKRNPLHSLAESKSAGTDHRGQDGPVQTFQHSRGYYNSSPTPKVPRSEVQQEQPSSSSTARDTKIMIPAVTVQKITGDHSLLRNLTMTLKKVDGRFRWKQPNHIIITCLADNPPDDWDNVVAAQIQTFIKPLMQVDQSLAAEEKDQAECSKKAPRTPPSPVGSSAPKRIHLSTKQEPCGSVSPSAKRQVRMSVPVHIKQRITEDRSTLRSLTMALKEVNGKFRWQPKHISIDCTVDNPSQDWERLVTEQVNNFIQEVERELSK</sequence>
<evidence type="ECO:0000256" key="2">
    <source>
        <dbReference type="SAM" id="MobiDB-lite"/>
    </source>
</evidence>
<feature type="compositionally biased region" description="Basic and acidic residues" evidence="2">
    <location>
        <begin position="161"/>
        <end position="171"/>
    </location>
</feature>
<dbReference type="SUPFAM" id="SSF54928">
    <property type="entry name" value="RNA-binding domain, RBD"/>
    <property type="match status" value="1"/>
</dbReference>
<accession>A0AAN9BQ84</accession>
<protein>
    <recommendedName>
        <fullName evidence="3">RRM domain-containing protein</fullName>
    </recommendedName>
</protein>
<dbReference type="PROSITE" id="PS50102">
    <property type="entry name" value="RRM"/>
    <property type="match status" value="1"/>
</dbReference>
<dbReference type="Pfam" id="PF23085">
    <property type="entry name" value="RRM_PARP14_3"/>
    <property type="match status" value="1"/>
</dbReference>
<gene>
    <name evidence="4" type="ORF">V1264_014371</name>
</gene>
<dbReference type="GO" id="GO:0003723">
    <property type="term" value="F:RNA binding"/>
    <property type="evidence" value="ECO:0007669"/>
    <property type="project" value="UniProtKB-UniRule"/>
</dbReference>
<evidence type="ECO:0000256" key="1">
    <source>
        <dbReference type="PROSITE-ProRule" id="PRU00176"/>
    </source>
</evidence>
<keyword evidence="1" id="KW-0694">RNA-binding</keyword>
<dbReference type="SMART" id="SM00360">
    <property type="entry name" value="RRM"/>
    <property type="match status" value="1"/>
</dbReference>
<dbReference type="Proteomes" id="UP001374579">
    <property type="component" value="Unassembled WGS sequence"/>
</dbReference>
<evidence type="ECO:0000313" key="4">
    <source>
        <dbReference type="EMBL" id="KAK7110516.1"/>
    </source>
</evidence>